<evidence type="ECO:0000313" key="3">
    <source>
        <dbReference type="EMBL" id="OWM82467.1"/>
    </source>
</evidence>
<evidence type="ECO:0000256" key="2">
    <source>
        <dbReference type="SAM" id="SignalP"/>
    </source>
</evidence>
<sequence>MRLSFPLVILVQLLILPSMAEFTFASNLRGMRAVMQIKRGAELPGEGEEITPNKDTSSGSLREVHLNNHHNIPRESYGGWDDSQDGPSGSP</sequence>
<accession>A0A218XC06</accession>
<protein>
    <submittedName>
        <fullName evidence="3">Uncharacterized protein</fullName>
    </submittedName>
</protein>
<name>A0A218XC06_PUNGR</name>
<gene>
    <name evidence="3" type="ORF">CDL15_Pgr002042</name>
    <name evidence="4" type="ORF">CRG98_027206</name>
</gene>
<reference evidence="3" key="2">
    <citation type="submission" date="2017-06" db="EMBL/GenBank/DDBJ databases">
        <title>The pomegranate genome and the genomics of punicalagin biosynthesis.</title>
        <authorList>
            <person name="Xu C."/>
        </authorList>
    </citation>
    <scope>NUCLEOTIDE SEQUENCE [LARGE SCALE GENOMIC DNA]</scope>
    <source>
        <tissue evidence="3">Fresh leaf</tissue>
    </source>
</reference>
<dbReference type="EMBL" id="MTKT01002011">
    <property type="protein sequence ID" value="OWM82467.1"/>
    <property type="molecule type" value="Genomic_DNA"/>
</dbReference>
<evidence type="ECO:0000313" key="4">
    <source>
        <dbReference type="EMBL" id="PKI52403.1"/>
    </source>
</evidence>
<keyword evidence="6" id="KW-1185">Reference proteome</keyword>
<dbReference type="AlphaFoldDB" id="A0A218XC06"/>
<organism evidence="3 5">
    <name type="scientific">Punica granatum</name>
    <name type="common">Pomegranate</name>
    <dbReference type="NCBI Taxonomy" id="22663"/>
    <lineage>
        <taxon>Eukaryota</taxon>
        <taxon>Viridiplantae</taxon>
        <taxon>Streptophyta</taxon>
        <taxon>Embryophyta</taxon>
        <taxon>Tracheophyta</taxon>
        <taxon>Spermatophyta</taxon>
        <taxon>Magnoliopsida</taxon>
        <taxon>eudicotyledons</taxon>
        <taxon>Gunneridae</taxon>
        <taxon>Pentapetalae</taxon>
        <taxon>rosids</taxon>
        <taxon>malvids</taxon>
        <taxon>Myrtales</taxon>
        <taxon>Lythraceae</taxon>
        <taxon>Punica</taxon>
    </lineage>
</organism>
<dbReference type="EMBL" id="PGOL01001936">
    <property type="protein sequence ID" value="PKI52403.1"/>
    <property type="molecule type" value="Genomic_DNA"/>
</dbReference>
<keyword evidence="2" id="KW-0732">Signal</keyword>
<feature type="chain" id="PRO_5014071912" evidence="2">
    <location>
        <begin position="26"/>
        <end position="91"/>
    </location>
</feature>
<evidence type="ECO:0000256" key="1">
    <source>
        <dbReference type="SAM" id="MobiDB-lite"/>
    </source>
</evidence>
<evidence type="ECO:0000313" key="6">
    <source>
        <dbReference type="Proteomes" id="UP000233551"/>
    </source>
</evidence>
<dbReference type="Proteomes" id="UP000197138">
    <property type="component" value="Unassembled WGS sequence"/>
</dbReference>
<feature type="signal peptide" evidence="2">
    <location>
        <begin position="1"/>
        <end position="25"/>
    </location>
</feature>
<proteinExistence type="predicted"/>
<dbReference type="Proteomes" id="UP000233551">
    <property type="component" value="Unassembled WGS sequence"/>
</dbReference>
<feature type="region of interest" description="Disordered" evidence="1">
    <location>
        <begin position="44"/>
        <end position="91"/>
    </location>
</feature>
<reference evidence="4 6" key="3">
    <citation type="submission" date="2017-11" db="EMBL/GenBank/DDBJ databases">
        <title>De-novo sequencing of pomegranate (Punica granatum L.) genome.</title>
        <authorList>
            <person name="Akparov Z."/>
            <person name="Amiraslanov A."/>
            <person name="Hajiyeva S."/>
            <person name="Abbasov M."/>
            <person name="Kaur K."/>
            <person name="Hamwieh A."/>
            <person name="Solovyev V."/>
            <person name="Salamov A."/>
            <person name="Braich B."/>
            <person name="Kosarev P."/>
            <person name="Mahmoud A."/>
            <person name="Hajiyev E."/>
            <person name="Babayeva S."/>
            <person name="Izzatullayeva V."/>
            <person name="Mammadov A."/>
            <person name="Mammadov A."/>
            <person name="Sharifova S."/>
            <person name="Ojaghi J."/>
            <person name="Eynullazada K."/>
            <person name="Bayramov B."/>
            <person name="Abdulazimova A."/>
            <person name="Shahmuradov I."/>
        </authorList>
    </citation>
    <scope>NUCLEOTIDE SEQUENCE [LARGE SCALE GENOMIC DNA]</scope>
    <source>
        <strain evidence="4">AG2017</strain>
        <strain evidence="6">cv. AG2017</strain>
        <tissue evidence="4">Leaf</tissue>
    </source>
</reference>
<comment type="caution">
    <text evidence="3">The sequence shown here is derived from an EMBL/GenBank/DDBJ whole genome shotgun (WGS) entry which is preliminary data.</text>
</comment>
<reference evidence="5" key="1">
    <citation type="journal article" date="2017" name="Plant J.">
        <title>The pomegranate (Punica granatum L.) genome and the genomics of punicalagin biosynthesis.</title>
        <authorList>
            <person name="Qin G."/>
            <person name="Xu C."/>
            <person name="Ming R."/>
            <person name="Tang H."/>
            <person name="Guyot R."/>
            <person name="Kramer E.M."/>
            <person name="Hu Y."/>
            <person name="Yi X."/>
            <person name="Qi Y."/>
            <person name="Xu X."/>
            <person name="Gao Z."/>
            <person name="Pan H."/>
            <person name="Jian J."/>
            <person name="Tian Y."/>
            <person name="Yue Z."/>
            <person name="Xu Y."/>
        </authorList>
    </citation>
    <scope>NUCLEOTIDE SEQUENCE [LARGE SCALE GENOMIC DNA]</scope>
    <source>
        <strain evidence="5">cv. Dabenzi</strain>
    </source>
</reference>
<evidence type="ECO:0000313" key="5">
    <source>
        <dbReference type="Proteomes" id="UP000197138"/>
    </source>
</evidence>